<reference evidence="5" key="2">
    <citation type="submission" date="2021-01" db="UniProtKB">
        <authorList>
            <consortium name="EnsemblMetazoa"/>
        </authorList>
    </citation>
    <scope>IDENTIFICATION</scope>
</reference>
<dbReference type="InterPro" id="IPR001584">
    <property type="entry name" value="Integrase_cat-core"/>
</dbReference>
<dbReference type="FunFam" id="3.30.420.10:FF:000032">
    <property type="entry name" value="Retrovirus-related Pol polyprotein from transposon 297-like Protein"/>
    <property type="match status" value="1"/>
</dbReference>
<keyword evidence="1" id="KW-0479">Metal-binding</keyword>
<feature type="domain" description="Integrase catalytic" evidence="4">
    <location>
        <begin position="503"/>
        <end position="662"/>
    </location>
</feature>
<evidence type="ECO:0000259" key="4">
    <source>
        <dbReference type="PROSITE" id="PS50994"/>
    </source>
</evidence>
<dbReference type="EnsemblMetazoa" id="XM_030983712">
    <property type="protein sequence ID" value="XP_030839572"/>
    <property type="gene ID" value="LOC115923285"/>
</dbReference>
<dbReference type="InterPro" id="IPR001878">
    <property type="entry name" value="Znf_CCHC"/>
</dbReference>
<dbReference type="SUPFAM" id="SSF56672">
    <property type="entry name" value="DNA/RNA polymerases"/>
    <property type="match status" value="1"/>
</dbReference>
<dbReference type="GO" id="GO:0003676">
    <property type="term" value="F:nucleic acid binding"/>
    <property type="evidence" value="ECO:0007669"/>
    <property type="project" value="InterPro"/>
</dbReference>
<evidence type="ECO:0000256" key="2">
    <source>
        <dbReference type="SAM" id="MobiDB-lite"/>
    </source>
</evidence>
<dbReference type="Gene3D" id="1.10.340.70">
    <property type="match status" value="1"/>
</dbReference>
<dbReference type="InterPro" id="IPR036875">
    <property type="entry name" value="Znf_CCHC_sf"/>
</dbReference>
<dbReference type="RefSeq" id="XP_030839572.1">
    <property type="nucleotide sequence ID" value="XM_030983712.1"/>
</dbReference>
<dbReference type="AlphaFoldDB" id="A0A7M7NQB4"/>
<dbReference type="InParanoid" id="A0A7M7NQB4"/>
<dbReference type="InterPro" id="IPR012337">
    <property type="entry name" value="RNaseH-like_sf"/>
</dbReference>
<feature type="compositionally biased region" description="Polar residues" evidence="2">
    <location>
        <begin position="159"/>
        <end position="168"/>
    </location>
</feature>
<evidence type="ECO:0000313" key="5">
    <source>
        <dbReference type="EnsemblMetazoa" id="XP_030839572"/>
    </source>
</evidence>
<organism evidence="5 6">
    <name type="scientific">Strongylocentrotus purpuratus</name>
    <name type="common">Purple sea urchin</name>
    <dbReference type="NCBI Taxonomy" id="7668"/>
    <lineage>
        <taxon>Eukaryota</taxon>
        <taxon>Metazoa</taxon>
        <taxon>Echinodermata</taxon>
        <taxon>Eleutherozoa</taxon>
        <taxon>Echinozoa</taxon>
        <taxon>Echinoidea</taxon>
        <taxon>Euechinoidea</taxon>
        <taxon>Echinacea</taxon>
        <taxon>Camarodonta</taxon>
        <taxon>Echinidea</taxon>
        <taxon>Strongylocentrotidae</taxon>
        <taxon>Strongylocentrotus</taxon>
    </lineage>
</organism>
<feature type="region of interest" description="Disordered" evidence="2">
    <location>
        <begin position="85"/>
        <end position="120"/>
    </location>
</feature>
<dbReference type="SUPFAM" id="SSF53098">
    <property type="entry name" value="Ribonuclease H-like"/>
    <property type="match status" value="1"/>
</dbReference>
<keyword evidence="1" id="KW-0862">Zinc</keyword>
<dbReference type="KEGG" id="spu:115923285"/>
<dbReference type="Proteomes" id="UP000007110">
    <property type="component" value="Unassembled WGS sequence"/>
</dbReference>
<dbReference type="PROSITE" id="PS50158">
    <property type="entry name" value="ZF_CCHC"/>
    <property type="match status" value="1"/>
</dbReference>
<evidence type="ECO:0000313" key="6">
    <source>
        <dbReference type="Proteomes" id="UP000007110"/>
    </source>
</evidence>
<dbReference type="PROSITE" id="PS50994">
    <property type="entry name" value="INTEGRASE"/>
    <property type="match status" value="1"/>
</dbReference>
<dbReference type="PANTHER" id="PTHR37984">
    <property type="entry name" value="PROTEIN CBG26694"/>
    <property type="match status" value="1"/>
</dbReference>
<reference evidence="6" key="1">
    <citation type="submission" date="2015-02" db="EMBL/GenBank/DDBJ databases">
        <title>Genome sequencing for Strongylocentrotus purpuratus.</title>
        <authorList>
            <person name="Murali S."/>
            <person name="Liu Y."/>
            <person name="Vee V."/>
            <person name="English A."/>
            <person name="Wang M."/>
            <person name="Skinner E."/>
            <person name="Han Y."/>
            <person name="Muzny D.M."/>
            <person name="Worley K.C."/>
            <person name="Gibbs R.A."/>
        </authorList>
    </citation>
    <scope>NUCLEOTIDE SEQUENCE</scope>
</reference>
<proteinExistence type="predicted"/>
<dbReference type="FunFam" id="1.10.340.70:FF:000001">
    <property type="entry name" value="Retrovirus-related Pol polyprotein from transposon gypsy-like Protein"/>
    <property type="match status" value="1"/>
</dbReference>
<dbReference type="Gene3D" id="3.30.420.10">
    <property type="entry name" value="Ribonuclease H-like superfamily/Ribonuclease H"/>
    <property type="match status" value="1"/>
</dbReference>
<feature type="region of interest" description="Disordered" evidence="2">
    <location>
        <begin position="138"/>
        <end position="192"/>
    </location>
</feature>
<keyword evidence="1" id="KW-0863">Zinc-finger</keyword>
<dbReference type="InterPro" id="IPR043502">
    <property type="entry name" value="DNA/RNA_pol_sf"/>
</dbReference>
<dbReference type="Pfam" id="PF17921">
    <property type="entry name" value="Integrase_H2C2"/>
    <property type="match status" value="1"/>
</dbReference>
<name>A0A7M7NQB4_STRPU</name>
<dbReference type="Pfam" id="PF00665">
    <property type="entry name" value="rve"/>
    <property type="match status" value="1"/>
</dbReference>
<dbReference type="InterPro" id="IPR041588">
    <property type="entry name" value="Integrase_H2C2"/>
</dbReference>
<dbReference type="GeneID" id="115923285"/>
<dbReference type="InterPro" id="IPR050951">
    <property type="entry name" value="Retrovirus_Pol_polyprotein"/>
</dbReference>
<dbReference type="GO" id="GO:0015074">
    <property type="term" value="P:DNA integration"/>
    <property type="evidence" value="ECO:0007669"/>
    <property type="project" value="InterPro"/>
</dbReference>
<sequence length="931" mass="105042">MDVEKLVTIGESLGLTGFELRDFLKVEQDRERDKRAEERGRLKEEKELAEIRLKIESTFIKERKPKGLKEVIEIADCFVEARSGWQGGTGRSHTIKPTSPPLQAGSKPAGSKPSDRSQSRPGGCYICEKLGHQARHCTQRKRKEVAAAGAEIQSESDRTSSMPKQPQRQVHDRDTDSLPESTGRDKRRVNRHESEMYDVNACSCFSCTDGEGEVTEIQSELALPIVSVAGGAKPLQLMPVKEGIINGTRVKVLRDSGCSTTFVKMGLIKPDQFAGEERRCLMIDRTMRTFPVAKVTLDSPFFIGEVEALCVNNPIYDVVLGNIPGAREPKDPDEDWNGDACLAVETRNQRKKESKPIQKLKVPKQTDVATAEEFRKEQANDATLGRIREQAESGVVKTTRNGNRSLFRRKQGLLYREFQSASGDVTHQLVVPCKFRGQILRLAHECLLGRHLGSHKTAERILQNFFWGGVRADTSRFCRSCDVCQRSVYKGTVRKVPLGVTPLIDEPFHRVAVDIVGPIAPMTSRGCRYILTLMDYATRYPEAVPLKNIDTVSVAEALFSIFTRVGFPREMLTDRGTQFVSDVMQEVNRLMSVRHLTTTPYHPACNGLVEKFNGTLKQMLKKMAEERPTDWDRYIDALLFAYREAPHDSTGFSPFELLYGREVRGPLMILRELWANDESTDAETKTTYQYVMDLREKLENTVQLVKEQLTKSQSAYRAQYNKKAKARSFKVGDEVLLLFPTDRNKLLMHWKGPFKVVGRVGKLDYRVDLGSRITTFHANLLKAYYRRDDNNPDAGIKYPAVAGVSVIEEIDEDAQTTTKMRVNEQLIEVPSLRQTQTVADVSIGDTLSEEQNNQLRRLIGNYSDVFTDVPSVTSLGHHDIKLTDPRPVKSKPYPLPHALRQVVGDEVKEMLELGVIEPTNCSIMTIVYVRN</sequence>
<dbReference type="InterPro" id="IPR036397">
    <property type="entry name" value="RNaseH_sf"/>
</dbReference>
<dbReference type="SUPFAM" id="SSF57756">
    <property type="entry name" value="Retrovirus zinc finger-like domains"/>
    <property type="match status" value="1"/>
</dbReference>
<dbReference type="PANTHER" id="PTHR37984:SF15">
    <property type="entry name" value="INTEGRASE CATALYTIC DOMAIN-CONTAINING PROTEIN"/>
    <property type="match status" value="1"/>
</dbReference>
<dbReference type="GO" id="GO:0008270">
    <property type="term" value="F:zinc ion binding"/>
    <property type="evidence" value="ECO:0007669"/>
    <property type="project" value="UniProtKB-KW"/>
</dbReference>
<accession>A0A7M7NQB4</accession>
<protein>
    <submittedName>
        <fullName evidence="5">Uncharacterized protein</fullName>
    </submittedName>
</protein>
<feature type="domain" description="CCHC-type" evidence="3">
    <location>
        <begin position="124"/>
        <end position="139"/>
    </location>
</feature>
<evidence type="ECO:0000256" key="1">
    <source>
        <dbReference type="PROSITE-ProRule" id="PRU00047"/>
    </source>
</evidence>
<dbReference type="OMA" id="NRHESEM"/>
<evidence type="ECO:0000259" key="3">
    <source>
        <dbReference type="PROSITE" id="PS50158"/>
    </source>
</evidence>
<dbReference type="OrthoDB" id="10051443at2759"/>
<dbReference type="Gene3D" id="3.10.10.10">
    <property type="entry name" value="HIV Type 1 Reverse Transcriptase, subunit A, domain 1"/>
    <property type="match status" value="1"/>
</dbReference>
<keyword evidence="6" id="KW-1185">Reference proteome</keyword>